<sequence length="140" mass="15826">MCATNGSDINLITFMLSSILLKNKEEIIRKSEERHATSIVAADRLSSGGTQDIAELDTGIGYEKRVWKIQINFQNMCVTNGAAERQHSRADVKTSTRRRCHQHFSANRNLALQVEILTWDVSTKCTDRRVKASWESVSND</sequence>
<dbReference type="AlphaFoldDB" id="A0A5E4MR41"/>
<evidence type="ECO:0000313" key="2">
    <source>
        <dbReference type="Proteomes" id="UP000325440"/>
    </source>
</evidence>
<gene>
    <name evidence="1" type="ORF">CINCED_3A008753</name>
</gene>
<accession>A0A5E4MR41</accession>
<organism evidence="1 2">
    <name type="scientific">Cinara cedri</name>
    <dbReference type="NCBI Taxonomy" id="506608"/>
    <lineage>
        <taxon>Eukaryota</taxon>
        <taxon>Metazoa</taxon>
        <taxon>Ecdysozoa</taxon>
        <taxon>Arthropoda</taxon>
        <taxon>Hexapoda</taxon>
        <taxon>Insecta</taxon>
        <taxon>Pterygota</taxon>
        <taxon>Neoptera</taxon>
        <taxon>Paraneoptera</taxon>
        <taxon>Hemiptera</taxon>
        <taxon>Sternorrhyncha</taxon>
        <taxon>Aphidomorpha</taxon>
        <taxon>Aphidoidea</taxon>
        <taxon>Aphididae</taxon>
        <taxon>Lachninae</taxon>
        <taxon>Cinara</taxon>
    </lineage>
</organism>
<reference evidence="1 2" key="1">
    <citation type="submission" date="2019-08" db="EMBL/GenBank/DDBJ databases">
        <authorList>
            <person name="Alioto T."/>
            <person name="Alioto T."/>
            <person name="Gomez Garrido J."/>
        </authorList>
    </citation>
    <scope>NUCLEOTIDE SEQUENCE [LARGE SCALE GENOMIC DNA]</scope>
</reference>
<name>A0A5E4MR41_9HEMI</name>
<keyword evidence="2" id="KW-1185">Reference proteome</keyword>
<proteinExistence type="predicted"/>
<dbReference type="Proteomes" id="UP000325440">
    <property type="component" value="Unassembled WGS sequence"/>
</dbReference>
<evidence type="ECO:0000313" key="1">
    <source>
        <dbReference type="EMBL" id="VVC33919.1"/>
    </source>
</evidence>
<dbReference type="EMBL" id="CABPRJ010000978">
    <property type="protein sequence ID" value="VVC33919.1"/>
    <property type="molecule type" value="Genomic_DNA"/>
</dbReference>
<protein>
    <submittedName>
        <fullName evidence="1">Uncharacterized protein</fullName>
    </submittedName>
</protein>